<organism evidence="1 2">
    <name type="scientific">Malassezia cuniculi</name>
    <dbReference type="NCBI Taxonomy" id="948313"/>
    <lineage>
        <taxon>Eukaryota</taxon>
        <taxon>Fungi</taxon>
        <taxon>Dikarya</taxon>
        <taxon>Basidiomycota</taxon>
        <taxon>Ustilaginomycotina</taxon>
        <taxon>Malasseziomycetes</taxon>
        <taxon>Malasseziales</taxon>
        <taxon>Malasseziaceae</taxon>
        <taxon>Malassezia</taxon>
    </lineage>
</organism>
<dbReference type="AlphaFoldDB" id="A0AAF0EUG3"/>
<evidence type="ECO:0000313" key="1">
    <source>
        <dbReference type="EMBL" id="WFD34817.1"/>
    </source>
</evidence>
<dbReference type="EMBL" id="CP119878">
    <property type="protein sequence ID" value="WFD34817.1"/>
    <property type="molecule type" value="Genomic_DNA"/>
</dbReference>
<reference evidence="1" key="1">
    <citation type="submission" date="2023-03" db="EMBL/GenBank/DDBJ databases">
        <title>Mating type loci evolution in Malassezia.</title>
        <authorList>
            <person name="Coelho M.A."/>
        </authorList>
    </citation>
    <scope>NUCLEOTIDE SEQUENCE</scope>
    <source>
        <strain evidence="1">CBS 11721</strain>
    </source>
</reference>
<protein>
    <submittedName>
        <fullName evidence="1">Uncharacterized protein</fullName>
    </submittedName>
</protein>
<keyword evidence="2" id="KW-1185">Reference proteome</keyword>
<dbReference type="Proteomes" id="UP001219933">
    <property type="component" value="Chromosome 2"/>
</dbReference>
<gene>
    <name evidence="1" type="ORF">MCUN1_001661</name>
</gene>
<proteinExistence type="predicted"/>
<sequence>MPRKVPPQVIADARSTLEAYELNSTQDVRRTLASSSEIRHHLSNLVDEEGPEVLKDLKLPAIGTIASTTLIRTFLSRWPLGQYEAPCPNGSLGDAVVDVATKSMPGNLARHVHSAALLCTKAELQRALEHLARSMPAEPKMIEQGNLKREYTVNERENIKKYGVRKPLQKVSTARTWQDVVKALGSVNGLSKPTASMKRALDATARRMEALYGPASREIYIKNYSATTNTVADAANATRVLEKALSDAAQVDNLLPRYSFGPQFDDTVIYESHEDYIPGGDNLPNGLRPKDQYILKLKF</sequence>
<name>A0AAF0EUG3_9BASI</name>
<accession>A0AAF0EUG3</accession>
<evidence type="ECO:0000313" key="2">
    <source>
        <dbReference type="Proteomes" id="UP001219933"/>
    </source>
</evidence>